<protein>
    <submittedName>
        <fullName evidence="1">Uncharacterized protein</fullName>
    </submittedName>
</protein>
<proteinExistence type="predicted"/>
<dbReference type="Proteomes" id="UP001303373">
    <property type="component" value="Chromosome 3"/>
</dbReference>
<reference evidence="1 2" key="1">
    <citation type="submission" date="2023-11" db="EMBL/GenBank/DDBJ databases">
        <title>An acidophilic fungus is an integral part of prey digestion in a carnivorous sundew plant.</title>
        <authorList>
            <person name="Tsai I.J."/>
        </authorList>
    </citation>
    <scope>NUCLEOTIDE SEQUENCE [LARGE SCALE GENOMIC DNA]</scope>
    <source>
        <strain evidence="1">169a</strain>
    </source>
</reference>
<accession>A0AAQ3M0F6</accession>
<dbReference type="AlphaFoldDB" id="A0AAQ3M0F6"/>
<sequence>MSHPTDLQRRPAQDETIKYAKTLHNVALFTIVVCPVLALLPPRKLDIYTVILGSTTLYSGNYLVHERTGRPIWQHITGAKNRAIADSDLQPSKAQPTDLSQGLRHAREGLQKFEKHASSVTEQLNASQRAAWKAQREQEIKDDIEEGKGIADMITDQVWQVWNWGKKTEDDD</sequence>
<evidence type="ECO:0000313" key="1">
    <source>
        <dbReference type="EMBL" id="WPG99198.1"/>
    </source>
</evidence>
<dbReference type="EMBL" id="CP138582">
    <property type="protein sequence ID" value="WPG99198.1"/>
    <property type="molecule type" value="Genomic_DNA"/>
</dbReference>
<gene>
    <name evidence="1" type="ORF">R9X50_00200900</name>
</gene>
<keyword evidence="2" id="KW-1185">Reference proteome</keyword>
<organism evidence="1 2">
    <name type="scientific">Acrodontium crateriforme</name>
    <dbReference type="NCBI Taxonomy" id="150365"/>
    <lineage>
        <taxon>Eukaryota</taxon>
        <taxon>Fungi</taxon>
        <taxon>Dikarya</taxon>
        <taxon>Ascomycota</taxon>
        <taxon>Pezizomycotina</taxon>
        <taxon>Dothideomycetes</taxon>
        <taxon>Dothideomycetidae</taxon>
        <taxon>Mycosphaerellales</taxon>
        <taxon>Teratosphaeriaceae</taxon>
        <taxon>Acrodontium</taxon>
    </lineage>
</organism>
<name>A0AAQ3M0F6_9PEZI</name>
<evidence type="ECO:0000313" key="2">
    <source>
        <dbReference type="Proteomes" id="UP001303373"/>
    </source>
</evidence>